<proteinExistence type="predicted"/>
<dbReference type="Proteomes" id="UP001161423">
    <property type="component" value="Unassembled WGS sequence"/>
</dbReference>
<organism evidence="3 4">
    <name type="scientific">Methylophaga thalassica</name>
    <dbReference type="NCBI Taxonomy" id="40223"/>
    <lineage>
        <taxon>Bacteria</taxon>
        <taxon>Pseudomonadati</taxon>
        <taxon>Pseudomonadota</taxon>
        <taxon>Gammaproteobacteria</taxon>
        <taxon>Thiotrichales</taxon>
        <taxon>Piscirickettsiaceae</taxon>
        <taxon>Methylophaga</taxon>
    </lineage>
</organism>
<accession>A0ABQ5TUI2</accession>
<evidence type="ECO:0000313" key="3">
    <source>
        <dbReference type="EMBL" id="GLP99827.1"/>
    </source>
</evidence>
<keyword evidence="4" id="KW-1185">Reference proteome</keyword>
<protein>
    <submittedName>
        <fullName evidence="3">Uncharacterized protein</fullName>
    </submittedName>
</protein>
<evidence type="ECO:0000313" key="4">
    <source>
        <dbReference type="Proteomes" id="UP001161423"/>
    </source>
</evidence>
<feature type="signal peptide" evidence="2">
    <location>
        <begin position="1"/>
        <end position="19"/>
    </location>
</feature>
<name>A0ABQ5TUI2_9GAMM</name>
<reference evidence="3" key="2">
    <citation type="submission" date="2023-01" db="EMBL/GenBank/DDBJ databases">
        <title>Draft genome sequence of Methylophaga thalassica strain NBRC 102424.</title>
        <authorList>
            <person name="Sun Q."/>
            <person name="Mori K."/>
        </authorList>
    </citation>
    <scope>NUCLEOTIDE SEQUENCE</scope>
    <source>
        <strain evidence="3">NBRC 102424</strain>
    </source>
</reference>
<feature type="region of interest" description="Disordered" evidence="1">
    <location>
        <begin position="157"/>
        <end position="176"/>
    </location>
</feature>
<dbReference type="RefSeq" id="WP_284723063.1">
    <property type="nucleotide sequence ID" value="NZ_BSND01000005.1"/>
</dbReference>
<reference evidence="3" key="1">
    <citation type="journal article" date="2014" name="Int. J. Syst. Evol. Microbiol.">
        <title>Complete genome of a new Firmicutes species belonging to the dominant human colonic microbiota ('Ruminococcus bicirculans') reveals two chromosomes and a selective capacity to utilize plant glucans.</title>
        <authorList>
            <consortium name="NISC Comparative Sequencing Program"/>
            <person name="Wegmann U."/>
            <person name="Louis P."/>
            <person name="Goesmann A."/>
            <person name="Henrissat B."/>
            <person name="Duncan S.H."/>
            <person name="Flint H.J."/>
        </authorList>
    </citation>
    <scope>NUCLEOTIDE SEQUENCE</scope>
    <source>
        <strain evidence="3">NBRC 102424</strain>
    </source>
</reference>
<sequence>MKRTLSLAILLSVVGQGYAAEWGIDFNADPGFKYDDNELLRENKKGDFSLNITPTLSLSRTLENSKSQINMGYRVSRYDKLSELDKENPFFGFSTSYSTERSSYGLNLNYAERESRSIAEDDTADFSNTSTTTTKSLSPSYSYRLTELDTVNTSISYQKRTQSASSSGLSTGNTNLTDNETKSLNLAWQHQYSERLSGGVSLGYVNYQAESDTLDNEYDSYTAGFTSTYQLDELWTLNGLIGARYLDSQNNSSTGISTTSNSSGLNYSISATKKGQLDSITLSASRSLLPSSEGDVNEQDAYTFTYSRDLTEKLKANLSTSYREYTSADDLNSNTTKYIDFSPSLRWKLYEQWSFVFGYRYRSIDESEGRNVNSNAVTFNVDYNWDGIHYSR</sequence>
<keyword evidence="2" id="KW-0732">Signal</keyword>
<dbReference type="SUPFAM" id="SSF56935">
    <property type="entry name" value="Porins"/>
    <property type="match status" value="2"/>
</dbReference>
<comment type="caution">
    <text evidence="3">The sequence shown here is derived from an EMBL/GenBank/DDBJ whole genome shotgun (WGS) entry which is preliminary data.</text>
</comment>
<evidence type="ECO:0000256" key="1">
    <source>
        <dbReference type="SAM" id="MobiDB-lite"/>
    </source>
</evidence>
<evidence type="ECO:0000256" key="2">
    <source>
        <dbReference type="SAM" id="SignalP"/>
    </source>
</evidence>
<gene>
    <name evidence="3" type="ORF">GCM10007891_16810</name>
</gene>
<dbReference type="EMBL" id="BSND01000005">
    <property type="protein sequence ID" value="GLP99827.1"/>
    <property type="molecule type" value="Genomic_DNA"/>
</dbReference>
<feature type="chain" id="PRO_5047086955" evidence="2">
    <location>
        <begin position="20"/>
        <end position="392"/>
    </location>
</feature>